<evidence type="ECO:0000313" key="1">
    <source>
        <dbReference type="EMBL" id="PIS21171.1"/>
    </source>
</evidence>
<organism evidence="1 2">
    <name type="scientific">candidate division WWE3 bacterium CG08_land_8_20_14_0_20_41_15</name>
    <dbReference type="NCBI Taxonomy" id="1975086"/>
    <lineage>
        <taxon>Bacteria</taxon>
        <taxon>Katanobacteria</taxon>
    </lineage>
</organism>
<accession>A0A2H0X8K2</accession>
<reference evidence="2" key="1">
    <citation type="submission" date="2017-09" db="EMBL/GenBank/DDBJ databases">
        <title>Depth-based differentiation of microbial function through sediment-hosted aquifers and enrichment of novel symbionts in the deep terrestrial subsurface.</title>
        <authorList>
            <person name="Probst A.J."/>
            <person name="Ladd B."/>
            <person name="Jarett J.K."/>
            <person name="Geller-Mcgrath D.E."/>
            <person name="Sieber C.M.K."/>
            <person name="Emerson J.B."/>
            <person name="Anantharaman K."/>
            <person name="Thomas B.C."/>
            <person name="Malmstrom R."/>
            <person name="Stieglmeier M."/>
            <person name="Klingl A."/>
            <person name="Woyke T."/>
            <person name="Ryan C.M."/>
            <person name="Banfield J.F."/>
        </authorList>
    </citation>
    <scope>NUCLEOTIDE SEQUENCE [LARGE SCALE GENOMIC DNA]</scope>
</reference>
<name>A0A2H0X8K2_UNCKA</name>
<dbReference type="EMBL" id="PEYV01000069">
    <property type="protein sequence ID" value="PIS21171.1"/>
    <property type="molecule type" value="Genomic_DNA"/>
</dbReference>
<protein>
    <submittedName>
        <fullName evidence="1">Uncharacterized protein</fullName>
    </submittedName>
</protein>
<proteinExistence type="predicted"/>
<dbReference type="AlphaFoldDB" id="A0A2H0X8K2"/>
<evidence type="ECO:0000313" key="2">
    <source>
        <dbReference type="Proteomes" id="UP000231098"/>
    </source>
</evidence>
<gene>
    <name evidence="1" type="ORF">COT51_04135</name>
</gene>
<dbReference type="Proteomes" id="UP000231098">
    <property type="component" value="Unassembled WGS sequence"/>
</dbReference>
<comment type="caution">
    <text evidence="1">The sequence shown here is derived from an EMBL/GenBank/DDBJ whole genome shotgun (WGS) entry which is preliminary data.</text>
</comment>
<sequence>MSEYDKQIKEIAEKLAYGDSFLAEELRSGMYLSVLTSKLADRETVLSIARLKAAGYLDKKGGISGTISYNG</sequence>